<feature type="region of interest" description="Disordered" evidence="2">
    <location>
        <begin position="701"/>
        <end position="721"/>
    </location>
</feature>
<feature type="region of interest" description="Disordered" evidence="2">
    <location>
        <begin position="3034"/>
        <end position="3096"/>
    </location>
</feature>
<feature type="compositionally biased region" description="Polar residues" evidence="2">
    <location>
        <begin position="2634"/>
        <end position="2643"/>
    </location>
</feature>
<feature type="region of interest" description="Disordered" evidence="2">
    <location>
        <begin position="1189"/>
        <end position="1231"/>
    </location>
</feature>
<evidence type="ECO:0000313" key="4">
    <source>
        <dbReference type="Proteomes" id="UP000008153"/>
    </source>
</evidence>
<protein>
    <submittedName>
        <fullName evidence="3">Uncharacterized protein</fullName>
    </submittedName>
</protein>
<keyword evidence="1" id="KW-0175">Coiled coil</keyword>
<evidence type="ECO:0000313" key="3">
    <source>
        <dbReference type="EMBL" id="CAM66643.2"/>
    </source>
</evidence>
<sequence length="4248" mass="450795">HAEERSTIIALEAGGGRMMQKRGDNIIANATPFVARTKTSGAQSAVSSCPSPGVAVGTSSSAEHKKECASSAPSTLGAAASPRVSSADASAMLVTAIARYVQHRLTVPSAIDDAGADELHSIKKGGARRKRSSPSVSGAACSAALQRVGDSDGDVNAVHLVACTQQVEAHLLRCLLHVELTPGRLPNQPEVIGEALGTPSTTTAAGTMEASPQVHRAARRVVTTTNQAASAEGEQSPPPRHPAASTVGDKNSCRGNTEARSRSQRSSIAAAAEASSSPRVRASSGGIKAKELYYTYTNQGIPPSQPRPRGGNRAAVISTSPTRLPSRSNSAAARDTMKDGTVTLPPPADNSEGDPPAHTRGCSAFPCSRGGAVRPLHPTEIRAALRSWPSRIAQYVLATTFAEQELRSAAANAGGGANDDAPAAHGAARSDAPASHAQEEGSASATASSRVGDGAEEDEDEDEAGVVIDVLLRRLCDMLQHTRLAADIGDAGAGQPPSIDFPSFARFYLAGGDAGNIASDSDTDEHAPSQRFGKGGDVHLYLTQLAQVLLPTVTPGGASASGFAWQDEADSIEGLALSGDIATDIGMLLKHTPLITAPRHPSELPARTPALGIADINATTPLLTARGALWRALRSLLNFPPSSSHNPTMCTTPLVVGLVRRYTSCRLDSRSSSRSDGDGDGLRVRFLPAADLISPAGVTTTAAAAPASDDGLRNHQDAPHDPLRTPVFYTAVFLEVTGEDVLHSTANDEDAVTLEEESASKVRYEADVPEVYRDRHRRRMEAQNRRGVHYSSSATHGGSAVRSGRSNVNGDAGASASATSGLEGATALSIRGRCLSRRECALWEKLLALAHFVHVSGTPAEVETTARYVTLVIRRRRGARQQPQRDPRQTSSASATPVSIAESAALPSVPAFFFTLTETSALRSAAATAAEVRQTLFCNDHDDSDDHDAVPFDAAQGVLTKAGSASSIAAAGGRSHFFGSSGLGLRALLGWGKGAATAPPDQPVSPSCSLQDRNTDSSIRARPRREEGGPPCRAPPTEPPPPAVQDESTEELIMDWMHDALIPLFFETTVSGSVAPHQGSAAPAKPSEGKERDDSHDDESAVAATAGRRRAPYHLRSQRVLLGRVQAVTPSMVYGSFTTTASSATVALACGTDAAMEAVVRDSMFDANLLPYLLLNQLFFAADGSSVNAAHDTFSSPPPRARSAPVPEQTPEHPRSAAAGQQPSQQATIQSHGLRPIHSLPASATAAASAHSPNAHGRRVSFLEDASISTPLRLDARLPVAESGVGSPLLRQSPNFPSATSPERSSSIAGSPRSILKSGRRYKREKLIRSSAPAASVVPFRSLFLWRLLAAEVLGSGGRAHDASKQEQQQQGLGNISAVSATLCTTSVAYLRYTQALAVRVASDVATAVLLAGLLAEQYACYRQLRGHDNQTHRDGSSAVTERDHSSIHCGAAGSEKKHNSSGTPAEVNAEAARWGALRCDDLLPLANGAALAFVRAALAPMLCYDDGAPAHLAGIIAEVESGVGFSDACDEDECKCERRDDPDSDQSSASATSYVDGHRGRRDVSKDGATPHHRRTSAPSAISLLSPSLPADVLNRLQTLSVVCLLHIRQEVLESITRPLDVVMRRLTWALARLHLHALCRPLDDFLRRGSATALLRDADGSAQGVHTEHQFWQLVREVLDMYGECLMLPHLLDAAAPLLATVPAASTEDRVVASEAAVNRHEGGSKAGARAHDEESSGVSSEEGDVISPLTPYQESAPPLSFTAAVPLTTRIGAAIPKLRLPREQQDQQQQQPVVRSARRGGVGFVPLSFVNASFDPAHSSSLLPAQRAVLQPTPARWSVARALGGWSADSVDPADSYDLQSFAFDGRAMRLTGDAAQGAGCRRRSALDGATNDFVKAATSALGLQRSPPLFASLCTDGTMLGSQACVPLAAGTGTDMATTAPVLGNCFSGNRSSGNATSAVASNSRGCQLASKQGFEAALELHHDCASDASCDVDAALPVRLLHSPPRAMDVPAFAASDTAESRHLGRSPSGIFDFIAVATPLCVATAAESAAADYEGSPLCVISSGSDASKRRVQQAQISSHGSSFLTPIFAVPLLRRLQTAVSNKSARDGEDAEEGEERQPRQSPRPTQQQPQRMTHQRHTSLVGARESGDAVTGSTARTAGESPLSPKGGAEVAAMASGTSVKRLVVHVGRGVAVESPLLSPFVTEAKHMMVEALLLRWVLPWWAQRTLDMEQKVAKKRRKGRDDARAGDATATDCEAAPNGPAQPLVQRGCSVSPPTTRSTVSTAPAASRERRDWSARAVPSAATSQLTKQMAELQRENAELHGRLRSTQRLLGDIHQTCSVLRMAARQYEQAIALQEEEKAPTAAEPTTAAPDSSLFLAGGADTLASPQQLDLISPSPLSSTPQVVPGKGDVGVGSPHGDAAPEKMMATDSAASPLESFSVTLPLADSISPQLLYFAQTEEGRERVAELCQRIIVLLSGAANVEDSKDNAKSLPPSAIAHDSDLPSRLPSSTSALATSRSFLLHSLSQGMQGSQCLSPPETTSVELAATAVLCSDCSVRRRHSVVSHGPSQLFSPLEPQSFRRTSTALTLMSLAPAGALAMSNTIAAETPCSTPTPIAVLILGASSDPSTGSSPARLSRQSSLQQQQQQQHVPPLRPSSSSVQSSPPSVASQHVADAVFSSADVDVQRTILSAYPAAAPSHASSVPLTPKDTSPLPRRAPLWNQATPVAPQLELEAVVASSPCSTTPMVWLTQVRHAPLQQHSGSADGVETYAHTSDEQQHSRASGFAAPSADSGLHGTQVVTPYHDRRQHHGRHSENGDGNGDDRQAPPSTLSSPSVRSPHLARQTSSIAESRGSAALSSSMPPPLSSPSPSSSKMFSGASSEPSFEVRSRFYENGSAVTAAIVHSGTPHAVLIREDDSDMQDSAIADAAATTAAAADAEVARSNSGFEAPKDEEDDVAGSVAMAVGGAKLTGKHVEVAEDASHADHEDNLSEQPAVLQQTGKAPDLQRSLCDISLPLPRMLPAAPLPQPSCRRPPASLAFRRSPEGTLSTSSVTRRMSVGTPSSSISSSSSPPPTVQRTNSDVATHGERHVTASDDETEHVSHESDGASCCDSVLPVQRAIASNADEAGDAAGQEPISIKAAVLPTRRPSLPTREDANGSSPASASSIEREQAALHVRTAATASSSPWRERAPVRNSEAAVTALADLQQRLSGSNSAVVELRQQLQQVEQELHEKAKAMACLTEQLAATEAALGAARHAATVAEEKAQQQQQRLSTPSPPPPPRATVATSTEKLLLSPSAFSTLSGKERAKEVDSRSLTSTPAAALVETVVGESKAAAAPVASVPAATPPPSSADSSPSSLRTQPLRRVHELEDELRNANFRMGQWRALLDAERHAHVVQVDQLTQRLESEQRRSARASRSRSRSLSPLSSGTGPLPCVERSARDEARAAPPPAPPPSLESFPPPAAEVPRLNLTTGDGELPPASPREQQRINTLMEQLHVVEAHAAEEHAQRVAAEDGIRVLERERRVLREQLEALENERAIAQVQQRQKEHDSDQREEALRRELESHMQTLTAMHAAQAASEELQRHLKGELDAERRARAAAAADSAAAYMATQDRLMRDGEEAQQQLRCERDRALQREKEALAHAAAEAQAAQLQIAALRQRIESTTDQLRTAEADSREHRHRCIIAETQAAARESAQKALTDRVLVLEEELSSARAAHKQWQQDADERERALRREYEEAAADAGAAMEAQRRASSERLQRSEDELHAMQRAQAVRAEGHRTALEEVTRKLADAEQAAHLALDDLRRERETHERTTAALQEAQSEKEELHRRFEAVLERLHLAELGADEHSRQRDRIETLKVELEAARAQQQEAVEKAEDALRREAETHMRTIATLQEGRSAHDELRRRLEEELQSEKLARAADTAAHKAALVSAQGQVSRAEQRAQDIADALRREEQAHARTLAAMQAAEEANRQLLRARAAQEAHAQQRARSWLSARETCLLKWMEAKTQLMVGACSIIGAVRQPQQTPSRVSPSPTAAGTPTVGSERKNERRSRGREKRHGQPPAPDAVAPVQAASAGPRAQPEMVVVSVDDPLGLRYELQRKARHIASLEERVHQLEEVHAADQQVVSTLQKLVAQEEMCNGNGIAAAARLPQPPPPLPMATASWSSRSPLRTPSRAWQARDPTLLEGYRSPIALLWDPHPGSHSSAASPPGTTERKRLTPNEYRQRYTSL</sequence>
<feature type="region of interest" description="Disordered" evidence="2">
    <location>
        <begin position="3417"/>
        <end position="3496"/>
    </location>
</feature>
<feature type="region of interest" description="Disordered" evidence="2">
    <location>
        <begin position="3101"/>
        <end position="3120"/>
    </location>
</feature>
<evidence type="ECO:0000256" key="2">
    <source>
        <dbReference type="SAM" id="MobiDB-lite"/>
    </source>
</evidence>
<feature type="compositionally biased region" description="Low complexity" evidence="2">
    <location>
        <begin position="2644"/>
        <end position="2677"/>
    </location>
</feature>
<evidence type="ECO:0000256" key="1">
    <source>
        <dbReference type="SAM" id="Coils"/>
    </source>
</evidence>
<feature type="coiled-coil region" evidence="1">
    <location>
        <begin position="3523"/>
        <end position="3564"/>
    </location>
</feature>
<feature type="region of interest" description="Disordered" evidence="2">
    <location>
        <begin position="3149"/>
        <end position="3204"/>
    </location>
</feature>
<name>A4HW23_LEIIN</name>
<feature type="region of interest" description="Disordered" evidence="2">
    <location>
        <begin position="1285"/>
        <end position="1315"/>
    </location>
</feature>
<feature type="compositionally biased region" description="Basic and acidic residues" evidence="2">
    <location>
        <begin position="1557"/>
        <end position="1571"/>
    </location>
</feature>
<feature type="compositionally biased region" description="Polar residues" evidence="2">
    <location>
        <begin position="4039"/>
        <end position="4059"/>
    </location>
</feature>
<reference evidence="3 4" key="1">
    <citation type="journal article" date="2007" name="Nat. Genet.">
        <title>Comparative genomic analysis of three Leishmania species that cause diverse human disease.</title>
        <authorList>
            <person name="Peacock C.S."/>
            <person name="Seeger K."/>
            <person name="Harris D."/>
            <person name="Murphy L."/>
            <person name="Ruiz J.C."/>
            <person name="Quail M.A."/>
            <person name="Peters N."/>
            <person name="Adlem E."/>
            <person name="Tivey A."/>
            <person name="Aslett M."/>
            <person name="Kerhornou A."/>
            <person name="Ivens A."/>
            <person name="Fraser A."/>
            <person name="Rajandream M.A."/>
            <person name="Carver T."/>
            <person name="Norbertczak H."/>
            <person name="Chillingworth T."/>
            <person name="Hance Z."/>
            <person name="Jagels K."/>
            <person name="Moule S."/>
            <person name="Ormond D."/>
            <person name="Rutter S."/>
            <person name="Squares R."/>
            <person name="Whitehead S."/>
            <person name="Rabbinowitsch E."/>
            <person name="Arrowsmith C."/>
            <person name="White B."/>
            <person name="Thurston S."/>
            <person name="Bringaud F."/>
            <person name="Baldauf S.L."/>
            <person name="Faulconbridge A."/>
            <person name="Jeffares D."/>
            <person name="Depledge D.P."/>
            <person name="Oyola S.O."/>
            <person name="Hilley J.D."/>
            <person name="Brito L.O."/>
            <person name="Tosi L.R."/>
            <person name="Barrell B."/>
            <person name="Cruz A.K."/>
            <person name="Mottram J.C."/>
            <person name="Smith D.F."/>
            <person name="Berriman M."/>
        </authorList>
    </citation>
    <scope>NUCLEOTIDE SEQUENCE [LARGE SCALE GENOMIC DNA]</scope>
    <source>
        <strain evidence="3 4">JPCM5</strain>
    </source>
</reference>
<feature type="compositionally biased region" description="Basic and acidic residues" evidence="2">
    <location>
        <begin position="3101"/>
        <end position="3116"/>
    </location>
</feature>
<feature type="compositionally biased region" description="Polar residues" evidence="2">
    <location>
        <begin position="1004"/>
        <end position="1018"/>
    </location>
</feature>
<feature type="compositionally biased region" description="Low complexity" evidence="2">
    <location>
        <begin position="412"/>
        <end position="435"/>
    </location>
</feature>
<feature type="coiled-coil region" evidence="1">
    <location>
        <begin position="4116"/>
        <end position="4143"/>
    </location>
</feature>
<feature type="compositionally biased region" description="Pro residues" evidence="2">
    <location>
        <begin position="1032"/>
        <end position="1043"/>
    </location>
</feature>
<feature type="region of interest" description="Disordered" evidence="2">
    <location>
        <begin position="2705"/>
        <end position="2725"/>
    </location>
</feature>
<feature type="compositionally biased region" description="Polar residues" evidence="2">
    <location>
        <begin position="1290"/>
        <end position="1309"/>
    </location>
</feature>
<dbReference type="Proteomes" id="UP000008153">
    <property type="component" value="Chromosome 14"/>
</dbReference>
<feature type="compositionally biased region" description="Low complexity" evidence="2">
    <location>
        <begin position="4216"/>
        <end position="4229"/>
    </location>
</feature>
<feature type="region of interest" description="Disordered" evidence="2">
    <location>
        <begin position="2400"/>
        <end position="2431"/>
    </location>
</feature>
<feature type="compositionally biased region" description="Polar residues" evidence="2">
    <location>
        <begin position="2400"/>
        <end position="2412"/>
    </location>
</feature>
<feature type="compositionally biased region" description="Polar residues" evidence="2">
    <location>
        <begin position="317"/>
        <end position="331"/>
    </location>
</feature>
<feature type="region of interest" description="Disordered" evidence="2">
    <location>
        <begin position="3269"/>
        <end position="3297"/>
    </location>
</feature>
<feature type="region of interest" description="Disordered" evidence="2">
    <location>
        <begin position="877"/>
        <end position="897"/>
    </location>
</feature>
<feature type="compositionally biased region" description="Low complexity" evidence="2">
    <location>
        <begin position="2705"/>
        <end position="2714"/>
    </location>
</feature>
<feature type="compositionally biased region" description="Low complexity" evidence="2">
    <location>
        <begin position="2279"/>
        <end position="2295"/>
    </location>
</feature>
<feature type="region of interest" description="Disordered" evidence="2">
    <location>
        <begin position="2769"/>
        <end position="2890"/>
    </location>
</feature>
<feature type="region of interest" description="Disordered" evidence="2">
    <location>
        <begin position="4039"/>
        <end position="4099"/>
    </location>
</feature>
<feature type="compositionally biased region" description="Low complexity" evidence="2">
    <location>
        <begin position="1216"/>
        <end position="1227"/>
    </location>
</feature>
<feature type="compositionally biased region" description="Pro residues" evidence="2">
    <location>
        <begin position="3460"/>
        <end position="3477"/>
    </location>
</feature>
<feature type="region of interest" description="Disordered" evidence="2">
    <location>
        <begin position="4213"/>
        <end position="4248"/>
    </location>
</feature>
<feature type="compositionally biased region" description="Polar residues" evidence="2">
    <location>
        <begin position="3168"/>
        <end position="3177"/>
    </location>
</feature>
<dbReference type="RefSeq" id="XP_001464264.2">
    <property type="nucleotide sequence ID" value="XM_001464227.2"/>
</dbReference>
<feature type="compositionally biased region" description="Polar residues" evidence="2">
    <location>
        <begin position="3056"/>
        <end position="3065"/>
    </location>
</feature>
<proteinExistence type="predicted"/>
<organism evidence="3 4">
    <name type="scientific">Leishmania infantum</name>
    <dbReference type="NCBI Taxonomy" id="5671"/>
    <lineage>
        <taxon>Eukaryota</taxon>
        <taxon>Discoba</taxon>
        <taxon>Euglenozoa</taxon>
        <taxon>Kinetoplastea</taxon>
        <taxon>Metakinetoplastina</taxon>
        <taxon>Trypanosomatida</taxon>
        <taxon>Trypanosomatidae</taxon>
        <taxon>Leishmaniinae</taxon>
        <taxon>Leishmania</taxon>
    </lineage>
</organism>
<feature type="coiled-coil region" evidence="1">
    <location>
        <begin position="3648"/>
        <end position="3689"/>
    </location>
</feature>
<feature type="region of interest" description="Disordered" evidence="2">
    <location>
        <begin position="995"/>
        <end position="1047"/>
    </location>
</feature>
<feature type="region of interest" description="Disordered" evidence="2">
    <location>
        <begin position="1719"/>
        <end position="1755"/>
    </location>
</feature>
<gene>
    <name evidence="3" type="ORF">LINJ_14_0850</name>
</gene>
<feature type="compositionally biased region" description="Low complexity" evidence="2">
    <location>
        <begin position="3269"/>
        <end position="3286"/>
    </location>
</feature>
<feature type="compositionally biased region" description="Basic and acidic residues" evidence="2">
    <location>
        <begin position="710"/>
        <end position="721"/>
    </location>
</feature>
<feature type="compositionally biased region" description="Basic residues" evidence="2">
    <location>
        <begin position="4066"/>
        <end position="4077"/>
    </location>
</feature>
<feature type="coiled-coil region" evidence="1">
    <location>
        <begin position="3214"/>
        <end position="3255"/>
    </location>
</feature>
<feature type="region of interest" description="Disordered" evidence="2">
    <location>
        <begin position="2631"/>
        <end position="2677"/>
    </location>
</feature>
<feature type="region of interest" description="Disordered" evidence="2">
    <location>
        <begin position="783"/>
        <end position="820"/>
    </location>
</feature>
<dbReference type="eggNOG" id="KOG0161">
    <property type="taxonomic scope" value="Eukaryota"/>
</dbReference>
<dbReference type="GeneID" id="5067589"/>
<feature type="region of interest" description="Disordered" evidence="2">
    <location>
        <begin position="2493"/>
        <end position="2519"/>
    </location>
</feature>
<feature type="compositionally biased region" description="Low complexity" evidence="2">
    <location>
        <begin position="2878"/>
        <end position="2890"/>
    </location>
</feature>
<dbReference type="KEGG" id="lif:LINJ_14_0850"/>
<feature type="region of interest" description="Disordered" evidence="2">
    <location>
        <begin position="3351"/>
        <end position="3374"/>
    </location>
</feature>
<feature type="region of interest" description="Disordered" evidence="2">
    <location>
        <begin position="223"/>
        <end position="284"/>
    </location>
</feature>
<dbReference type="InParanoid" id="A4HW23"/>
<feature type="compositionally biased region" description="Polar residues" evidence="2">
    <location>
        <begin position="2837"/>
        <end position="2846"/>
    </location>
</feature>
<feature type="region of interest" description="Disordered" evidence="2">
    <location>
        <begin position="2240"/>
        <end position="2314"/>
    </location>
</feature>
<dbReference type="STRING" id="5671.A4HW23"/>
<feature type="region of interest" description="Disordered" evidence="2">
    <location>
        <begin position="2108"/>
        <end position="2177"/>
    </location>
</feature>
<feature type="region of interest" description="Disordered" evidence="2">
    <location>
        <begin position="298"/>
        <end position="363"/>
    </location>
</feature>
<feature type="compositionally biased region" description="Basic and acidic residues" evidence="2">
    <location>
        <begin position="2823"/>
        <end position="2835"/>
    </location>
</feature>
<feature type="region of interest" description="Disordered" evidence="2">
    <location>
        <begin position="1536"/>
        <end position="1582"/>
    </location>
</feature>
<feature type="region of interest" description="Disordered" evidence="2">
    <location>
        <begin position="412"/>
        <end position="462"/>
    </location>
</feature>
<feature type="coiled-coil region" evidence="1">
    <location>
        <begin position="3718"/>
        <end position="4003"/>
    </location>
</feature>
<feature type="compositionally biased region" description="Basic and acidic residues" evidence="2">
    <location>
        <begin position="1087"/>
        <end position="1099"/>
    </location>
</feature>
<feature type="non-terminal residue" evidence="3">
    <location>
        <position position="1"/>
    </location>
</feature>
<feature type="compositionally biased region" description="Low complexity" evidence="2">
    <location>
        <begin position="264"/>
        <end position="284"/>
    </location>
</feature>
<dbReference type="VEuPathDB" id="TriTrypDB:LINF_140013700"/>
<reference evidence="3 4" key="2">
    <citation type="journal article" date="2011" name="Genome Res.">
        <title>Chromosome and gene copy number variation allow major structural change between species and strains of Leishmania.</title>
        <authorList>
            <person name="Rogers M.B."/>
            <person name="Hilley J.D."/>
            <person name="Dickens N.J."/>
            <person name="Wilkes J."/>
            <person name="Bates P.A."/>
            <person name="Depledge D.P."/>
            <person name="Harris D."/>
            <person name="Her Y."/>
            <person name="Herzyk P."/>
            <person name="Imamura H."/>
            <person name="Otto T.D."/>
            <person name="Sanders M."/>
            <person name="Seeger K."/>
            <person name="Dujardin J.C."/>
            <person name="Berriman M."/>
            <person name="Smith D.F."/>
            <person name="Hertz-Fowler C."/>
            <person name="Mottram J.C."/>
        </authorList>
    </citation>
    <scope>NUCLEOTIDE SEQUENCE [LARGE SCALE GENOMIC DNA]</scope>
    <source>
        <strain evidence="3 4">JPCM5</strain>
    </source>
</reference>
<feature type="region of interest" description="Disordered" evidence="2">
    <location>
        <begin position="1075"/>
        <end position="1109"/>
    </location>
</feature>
<feature type="region of interest" description="Disordered" evidence="2">
    <location>
        <begin position="4179"/>
        <end position="4200"/>
    </location>
</feature>
<feature type="compositionally biased region" description="Low complexity" evidence="2">
    <location>
        <begin position="2127"/>
        <end position="2139"/>
    </location>
</feature>
<dbReference type="PANTHER" id="PTHR43941">
    <property type="entry name" value="STRUCTURAL MAINTENANCE OF CHROMOSOMES PROTEIN 2"/>
    <property type="match status" value="1"/>
</dbReference>
<accession>A4HW23</accession>
<dbReference type="EMBL" id="FR796446">
    <property type="protein sequence ID" value="CAM66643.2"/>
    <property type="molecule type" value="Genomic_DNA"/>
</dbReference>
<feature type="compositionally biased region" description="Low complexity" evidence="2">
    <location>
        <begin position="4083"/>
        <end position="4095"/>
    </location>
</feature>
<dbReference type="PANTHER" id="PTHR43941:SF11">
    <property type="entry name" value="TRANSLATION INITIATION FACTOR IF-2-LIKE"/>
    <property type="match status" value="1"/>
</dbReference>
<keyword evidence="4" id="KW-1185">Reference proteome</keyword>
<feature type="compositionally biased region" description="Basic and acidic residues" evidence="2">
    <location>
        <begin position="1719"/>
        <end position="1737"/>
    </location>
</feature>
<feature type="compositionally biased region" description="Basic and acidic residues" evidence="2">
    <location>
        <begin position="4231"/>
        <end position="4248"/>
    </location>
</feature>